<organism evidence="2 3">
    <name type="scientific">Hoeflea halophila</name>
    <dbReference type="NCBI Taxonomy" id="714899"/>
    <lineage>
        <taxon>Bacteria</taxon>
        <taxon>Pseudomonadati</taxon>
        <taxon>Pseudomonadota</taxon>
        <taxon>Alphaproteobacteria</taxon>
        <taxon>Hyphomicrobiales</taxon>
        <taxon>Rhizobiaceae</taxon>
        <taxon>Hoeflea</taxon>
    </lineage>
</organism>
<evidence type="ECO:0000313" key="3">
    <source>
        <dbReference type="Proteomes" id="UP000219465"/>
    </source>
</evidence>
<keyword evidence="3" id="KW-1185">Reference proteome</keyword>
<evidence type="ECO:0000313" key="2">
    <source>
        <dbReference type="EMBL" id="SOE17372.1"/>
    </source>
</evidence>
<evidence type="ECO:0000256" key="1">
    <source>
        <dbReference type="SAM" id="SignalP"/>
    </source>
</evidence>
<proteinExistence type="predicted"/>
<protein>
    <recommendedName>
        <fullName evidence="4">DUF945 domain-containing protein</fullName>
    </recommendedName>
</protein>
<feature type="chain" id="PRO_5012312618" description="DUF945 domain-containing protein" evidence="1">
    <location>
        <begin position="30"/>
        <end position="401"/>
    </location>
</feature>
<dbReference type="OrthoDB" id="7824623at2"/>
<reference evidence="3" key="1">
    <citation type="submission" date="2017-08" db="EMBL/GenBank/DDBJ databases">
        <authorList>
            <person name="Varghese N."/>
            <person name="Submissions S."/>
        </authorList>
    </citation>
    <scope>NUCLEOTIDE SEQUENCE [LARGE SCALE GENOMIC DNA]</scope>
    <source>
        <strain evidence="3">KCTC 23107</strain>
    </source>
</reference>
<accession>A0A286IBC3</accession>
<keyword evidence="1" id="KW-0732">Signal</keyword>
<name>A0A286IBC3_9HYPH</name>
<feature type="signal peptide" evidence="1">
    <location>
        <begin position="1"/>
        <end position="29"/>
    </location>
</feature>
<dbReference type="AlphaFoldDB" id="A0A286IBC3"/>
<sequence>MTFPYSPSRMLCASAFVVAFSGFTVPALALDADDFATKLAAISSQSGTSLSFSAVEPDGSTIVLKSVRVQAPGQAPFNAGDITFYGVEEVNDGSYHADQALFEDIQIVDGPTKVSITGIQMSNLKIPPVKQVYDPADNIGFFQSISTGQINFEHEGDKVFSLGGTKVNLDSGDDGNRVDIKMSGSDLWIDLDRLDDAKARQGLAELGYQTLTGDISVDGMWQMDTGILNVTEMFSLDDVGSLSLSMQVSGYTRELVEAMQQAQKAAAENPDKKAAEQALGLSMLGLMQQLSFNSAAIRFEDASVTERALAFAGKQQGVSGDQMRMALKGMLPLMLGQIGIPELQKQIAAAANVYLDNPQNITITAKPESPVALPVIMGAGMGDPKSLVDLLNVEVSANTSD</sequence>
<evidence type="ECO:0008006" key="4">
    <source>
        <dbReference type="Google" id="ProtNLM"/>
    </source>
</evidence>
<dbReference type="RefSeq" id="WP_143439015.1">
    <property type="nucleotide sequence ID" value="NZ_OCPC01000003.1"/>
</dbReference>
<dbReference type="Proteomes" id="UP000219465">
    <property type="component" value="Unassembled WGS sequence"/>
</dbReference>
<gene>
    <name evidence="2" type="ORF">SAMN05877838_2271</name>
</gene>
<dbReference type="EMBL" id="OCPC01000003">
    <property type="protein sequence ID" value="SOE17372.1"/>
    <property type="molecule type" value="Genomic_DNA"/>
</dbReference>